<dbReference type="CDD" id="cd02435">
    <property type="entry name" value="CCC1"/>
    <property type="match status" value="1"/>
</dbReference>
<evidence type="ECO:0000256" key="4">
    <source>
        <dbReference type="ARBA" id="ARBA00023136"/>
    </source>
</evidence>
<feature type="transmembrane region" description="Helical" evidence="5">
    <location>
        <begin position="211"/>
        <end position="233"/>
    </location>
</feature>
<gene>
    <name evidence="6" type="ORF">NDK43_12190</name>
</gene>
<comment type="subcellular location">
    <subcellularLocation>
        <location evidence="1">Endomembrane system</location>
        <topology evidence="1">Multi-pass membrane protein</topology>
    </subcellularLocation>
</comment>
<organism evidence="6 7">
    <name type="scientific">Neobacillus pocheonensis</name>
    <dbReference type="NCBI Taxonomy" id="363869"/>
    <lineage>
        <taxon>Bacteria</taxon>
        <taxon>Bacillati</taxon>
        <taxon>Bacillota</taxon>
        <taxon>Bacilli</taxon>
        <taxon>Bacillales</taxon>
        <taxon>Bacillaceae</taxon>
        <taxon>Neobacillus</taxon>
    </lineage>
</organism>
<feature type="transmembrane region" description="Helical" evidence="5">
    <location>
        <begin position="154"/>
        <end position="174"/>
    </location>
</feature>
<reference evidence="6 7" key="1">
    <citation type="submission" date="2022-06" db="EMBL/GenBank/DDBJ databases">
        <authorList>
            <person name="Jeon C.O."/>
        </authorList>
    </citation>
    <scope>NUCLEOTIDE SEQUENCE [LARGE SCALE GENOMIC DNA]</scope>
    <source>
        <strain evidence="6 7">KCTC 13943</strain>
    </source>
</reference>
<keyword evidence="3 5" id="KW-1133">Transmembrane helix</keyword>
<evidence type="ECO:0000256" key="5">
    <source>
        <dbReference type="SAM" id="Phobius"/>
    </source>
</evidence>
<evidence type="ECO:0000313" key="7">
    <source>
        <dbReference type="Proteomes" id="UP001523262"/>
    </source>
</evidence>
<evidence type="ECO:0000256" key="1">
    <source>
        <dbReference type="ARBA" id="ARBA00004127"/>
    </source>
</evidence>
<evidence type="ECO:0000313" key="6">
    <source>
        <dbReference type="EMBL" id="MCM2533010.1"/>
    </source>
</evidence>
<dbReference type="Pfam" id="PF01988">
    <property type="entry name" value="VIT1"/>
    <property type="match status" value="1"/>
</dbReference>
<feature type="transmembrane region" description="Helical" evidence="5">
    <location>
        <begin position="180"/>
        <end position="199"/>
    </location>
</feature>
<keyword evidence="2 5" id="KW-0812">Transmembrane</keyword>
<evidence type="ECO:0000256" key="2">
    <source>
        <dbReference type="ARBA" id="ARBA00022692"/>
    </source>
</evidence>
<dbReference type="InterPro" id="IPR008217">
    <property type="entry name" value="Ccc1_fam"/>
</dbReference>
<keyword evidence="7" id="KW-1185">Reference proteome</keyword>
<keyword evidence="4 5" id="KW-0472">Membrane</keyword>
<dbReference type="EMBL" id="JAMQCR010000001">
    <property type="protein sequence ID" value="MCM2533010.1"/>
    <property type="molecule type" value="Genomic_DNA"/>
</dbReference>
<name>A0ABT0W9J4_9BACI</name>
<dbReference type="PANTHER" id="PTHR31851">
    <property type="entry name" value="FE(2+)/MN(2+) TRANSPORTER PCL1"/>
    <property type="match status" value="1"/>
</dbReference>
<protein>
    <submittedName>
        <fullName evidence="6">VIT1/CCC1 transporter family protein</fullName>
    </submittedName>
</protein>
<sequence>MRNKQDIMHEEKHFTASDLIRDIVIGMSDGLTVPFALAAGLSGTVDTTTLILTAGGAEIAAGSIAMGLGGYLAARTDAEHYESELKREQLEIIEVPEKEEEEVAEIFREYYLEEDQIQSIVATMRKHPDKWVDLMMKFELGLEKPDASRARNSAITIATSYIVGGLIPLLPYFFMASPSSGLEVSVIITLIALFIFGYIKGKFTGTSPWKSAFQTCIVGGLAAAVAFGLARLIS</sequence>
<comment type="caution">
    <text evidence="6">The sequence shown here is derived from an EMBL/GenBank/DDBJ whole genome shotgun (WGS) entry which is preliminary data.</text>
</comment>
<evidence type="ECO:0000256" key="3">
    <source>
        <dbReference type="ARBA" id="ARBA00022989"/>
    </source>
</evidence>
<dbReference type="Proteomes" id="UP001523262">
    <property type="component" value="Unassembled WGS sequence"/>
</dbReference>
<proteinExistence type="predicted"/>
<accession>A0ABT0W9J4</accession>